<dbReference type="AlphaFoldDB" id="A0AB39P3G7"/>
<dbReference type="RefSeq" id="WP_369231489.1">
    <property type="nucleotide sequence ID" value="NZ_CP163435.1"/>
</dbReference>
<keyword evidence="1" id="KW-0040">ANK repeat</keyword>
<dbReference type="Gene3D" id="1.25.40.20">
    <property type="entry name" value="Ankyrin repeat-containing domain"/>
    <property type="match status" value="1"/>
</dbReference>
<sequence>MTSDAELVAAVRSGNAARVKAAVDADADPDAVDEHGTPVLCLAVDTLDPAVVEELAWCARIDGADPDGRTPLLRAVDRGAFDIMAVLVAKGAHLWIKDAEGRDALALARYWHETGAVTELRRRTGLTEPVRRTSLRDEDGCIREELALGALTIRTGHAAILTYLEPKYGIRPPFEELLARALAEPDVDHEVWWTTTGILQQRHDPLVWQASAALCARADPRERCFGAEVLRAIHLFDESEDDPFEGPLVDLFLDRAAEERDPRVMRVLTAGLSDTIDPRRVDTLVTLAGHDDGRVRERAVYGLAEPVASADAPSLAVVLARTRDAVADVRRAACLTLCEAPTNLPAPSDALAARLEDEDEAVRVTAATRLVLRDDPRGDELLGAYVGTAEDSPHYWRLYEAWHHDRPTG</sequence>
<dbReference type="Pfam" id="PF12796">
    <property type="entry name" value="Ank_2"/>
    <property type="match status" value="1"/>
</dbReference>
<dbReference type="Gene3D" id="1.25.10.10">
    <property type="entry name" value="Leucine-rich Repeat Variant"/>
    <property type="match status" value="1"/>
</dbReference>
<evidence type="ECO:0000313" key="2">
    <source>
        <dbReference type="EMBL" id="XDQ24652.1"/>
    </source>
</evidence>
<dbReference type="PROSITE" id="PS50297">
    <property type="entry name" value="ANK_REP_REGION"/>
    <property type="match status" value="1"/>
</dbReference>
<dbReference type="InterPro" id="IPR002110">
    <property type="entry name" value="Ankyrin_rpt"/>
</dbReference>
<protein>
    <submittedName>
        <fullName evidence="2">Ankyrin repeat domain-containing protein</fullName>
    </submittedName>
</protein>
<dbReference type="InterPro" id="IPR016024">
    <property type="entry name" value="ARM-type_fold"/>
</dbReference>
<accession>A0AB39P3G7</accession>
<reference evidence="2" key="1">
    <citation type="submission" date="2024-07" db="EMBL/GenBank/DDBJ databases">
        <authorList>
            <person name="Yu S.T."/>
        </authorList>
    </citation>
    <scope>NUCLEOTIDE SEQUENCE</scope>
    <source>
        <strain evidence="2">R21</strain>
    </source>
</reference>
<feature type="repeat" description="ANK" evidence="1">
    <location>
        <begin position="67"/>
        <end position="99"/>
    </location>
</feature>
<evidence type="ECO:0000256" key="1">
    <source>
        <dbReference type="PROSITE-ProRule" id="PRU00023"/>
    </source>
</evidence>
<proteinExistence type="predicted"/>
<dbReference type="SUPFAM" id="SSF48403">
    <property type="entry name" value="Ankyrin repeat"/>
    <property type="match status" value="1"/>
</dbReference>
<name>A0AB39P3G7_9ACTN</name>
<dbReference type="PROSITE" id="PS50088">
    <property type="entry name" value="ANK_REPEAT"/>
    <property type="match status" value="1"/>
</dbReference>
<dbReference type="EMBL" id="CP163435">
    <property type="protein sequence ID" value="XDQ24652.1"/>
    <property type="molecule type" value="Genomic_DNA"/>
</dbReference>
<dbReference type="InterPro" id="IPR036770">
    <property type="entry name" value="Ankyrin_rpt-contain_sf"/>
</dbReference>
<organism evidence="2">
    <name type="scientific">Streptomyces sp. R21</name>
    <dbReference type="NCBI Taxonomy" id="3238627"/>
    <lineage>
        <taxon>Bacteria</taxon>
        <taxon>Bacillati</taxon>
        <taxon>Actinomycetota</taxon>
        <taxon>Actinomycetes</taxon>
        <taxon>Kitasatosporales</taxon>
        <taxon>Streptomycetaceae</taxon>
        <taxon>Streptomyces</taxon>
    </lineage>
</organism>
<dbReference type="InterPro" id="IPR011989">
    <property type="entry name" value="ARM-like"/>
</dbReference>
<dbReference type="SUPFAM" id="SSF48371">
    <property type="entry name" value="ARM repeat"/>
    <property type="match status" value="1"/>
</dbReference>
<gene>
    <name evidence="2" type="ORF">AB5J56_08155</name>
</gene>